<keyword evidence="1" id="KW-0812">Transmembrane</keyword>
<evidence type="ECO:0000256" key="1">
    <source>
        <dbReference type="SAM" id="Phobius"/>
    </source>
</evidence>
<keyword evidence="1" id="KW-0472">Membrane</keyword>
<protein>
    <submittedName>
        <fullName evidence="2">Uncharacterized protein</fullName>
    </submittedName>
</protein>
<feature type="transmembrane region" description="Helical" evidence="1">
    <location>
        <begin position="21"/>
        <end position="37"/>
    </location>
</feature>
<accession>A0A6V7YCQ6</accession>
<keyword evidence="1" id="KW-1133">Transmembrane helix</keyword>
<proteinExistence type="predicted"/>
<dbReference type="EMBL" id="CAJEWN010003755">
    <property type="protein sequence ID" value="CAD2208517.1"/>
    <property type="molecule type" value="Genomic_DNA"/>
</dbReference>
<gene>
    <name evidence="2" type="ORF">MENT_LOCUS62571</name>
</gene>
<name>A0A6V7YCQ6_MELEN</name>
<reference evidence="2 3" key="1">
    <citation type="submission" date="2020-08" db="EMBL/GenBank/DDBJ databases">
        <authorList>
            <person name="Koutsovoulos G."/>
            <person name="Danchin GJ E."/>
        </authorList>
    </citation>
    <scope>NUCLEOTIDE SEQUENCE [LARGE SCALE GENOMIC DNA]</scope>
</reference>
<organism evidence="2 3">
    <name type="scientific">Meloidogyne enterolobii</name>
    <name type="common">Root-knot nematode worm</name>
    <name type="synonym">Meloidogyne mayaguensis</name>
    <dbReference type="NCBI Taxonomy" id="390850"/>
    <lineage>
        <taxon>Eukaryota</taxon>
        <taxon>Metazoa</taxon>
        <taxon>Ecdysozoa</taxon>
        <taxon>Nematoda</taxon>
        <taxon>Chromadorea</taxon>
        <taxon>Rhabditida</taxon>
        <taxon>Tylenchina</taxon>
        <taxon>Tylenchomorpha</taxon>
        <taxon>Tylenchoidea</taxon>
        <taxon>Meloidogynidae</taxon>
        <taxon>Meloidogyninae</taxon>
        <taxon>Meloidogyne</taxon>
    </lineage>
</organism>
<evidence type="ECO:0000313" key="3">
    <source>
        <dbReference type="Proteomes" id="UP000580250"/>
    </source>
</evidence>
<dbReference type="AlphaFoldDB" id="A0A6V7YCQ6"/>
<sequence length="40" mass="4942">MKCHHHQLVERMSHILKLHKFIFSSLLFFILPQNYHQPLE</sequence>
<comment type="caution">
    <text evidence="2">The sequence shown here is derived from an EMBL/GenBank/DDBJ whole genome shotgun (WGS) entry which is preliminary data.</text>
</comment>
<evidence type="ECO:0000313" key="2">
    <source>
        <dbReference type="EMBL" id="CAD2208517.1"/>
    </source>
</evidence>
<dbReference type="Proteomes" id="UP000580250">
    <property type="component" value="Unassembled WGS sequence"/>
</dbReference>